<feature type="compositionally biased region" description="Polar residues" evidence="1">
    <location>
        <begin position="148"/>
        <end position="162"/>
    </location>
</feature>
<feature type="region of interest" description="Disordered" evidence="1">
    <location>
        <begin position="441"/>
        <end position="473"/>
    </location>
</feature>
<feature type="compositionally biased region" description="Basic and acidic residues" evidence="1">
    <location>
        <begin position="45"/>
        <end position="57"/>
    </location>
</feature>
<accession>A0AAD9SA07</accession>
<reference evidence="2" key="1">
    <citation type="submission" date="2023-06" db="EMBL/GenBank/DDBJ databases">
        <authorList>
            <person name="Noh H."/>
        </authorList>
    </citation>
    <scope>NUCLEOTIDE SEQUENCE</scope>
    <source>
        <strain evidence="2">DUCC20226</strain>
    </source>
</reference>
<keyword evidence="3" id="KW-1185">Reference proteome</keyword>
<feature type="compositionally biased region" description="Basic and acidic residues" evidence="1">
    <location>
        <begin position="779"/>
        <end position="792"/>
    </location>
</feature>
<feature type="compositionally biased region" description="Acidic residues" evidence="1">
    <location>
        <begin position="295"/>
        <end position="315"/>
    </location>
</feature>
<dbReference type="Proteomes" id="UP001265746">
    <property type="component" value="Unassembled WGS sequence"/>
</dbReference>
<dbReference type="EMBL" id="JAUJFL010000006">
    <property type="protein sequence ID" value="KAK2601019.1"/>
    <property type="molecule type" value="Genomic_DNA"/>
</dbReference>
<feature type="compositionally biased region" description="Polar residues" evidence="1">
    <location>
        <begin position="744"/>
        <end position="760"/>
    </location>
</feature>
<feature type="compositionally biased region" description="Pro residues" evidence="1">
    <location>
        <begin position="562"/>
        <end position="580"/>
    </location>
</feature>
<evidence type="ECO:0000313" key="3">
    <source>
        <dbReference type="Proteomes" id="UP001265746"/>
    </source>
</evidence>
<feature type="compositionally biased region" description="Basic and acidic residues" evidence="1">
    <location>
        <begin position="652"/>
        <end position="664"/>
    </location>
</feature>
<evidence type="ECO:0000313" key="2">
    <source>
        <dbReference type="EMBL" id="KAK2601019.1"/>
    </source>
</evidence>
<proteinExistence type="predicted"/>
<feature type="compositionally biased region" description="Low complexity" evidence="1">
    <location>
        <begin position="768"/>
        <end position="777"/>
    </location>
</feature>
<sequence>MAPGYRTTATNTRRGNRSGFAEHDDFEGLPVRQWRQQMVTIAPPPEREENKKHDRWAQELPHGMPRDTPLLTPHNQELLRLARSGKLYRKRPLPEEDDADADGIPSDKQEKKESAASEGYSYKVKKWVRLDRSAEDAGINHLAPRQKGTITRPSRQLGTQVTGPMVTKATVKRVDAAGNPYTQEVIIPDGQAVDGEIISTSVVPAPEATGEAALSAATPMRRKPPIPQKKKGRGRGGRAGRGRGRLPLATPSRPIPQQDGTTELKPDNVGPDGVKIEAEDGSRNGGDIEMNESSALDDEDGDEGSGDDDEGDGDESGTPAAEGEDQEMKDAPSYTPSDSAVDAPPVTMTTDAPQPGANLVPPPLVTESTHLEGSPLKNVTLRSPTDPSPHLSPIATTAAPVNADTGLSEVPGESTLGLQPSVPEPQQEILLSQAFFRENPVDNQPAEPAAPVPAETAPTETTGMEGITSTTTESEMIAPEPIPDQPVVQPVAVESAPVIEPPPVVEPPAVIEPPPVVEAPLQTQELPIAPPKEDVPLPSSEEPMPGQAPETSDQQIPAVTEPAPPSPIIAPVPAPAPSPPSVEQVPVEEVIGDVGADDIKAEDIDSKNTGAEGVGAVSVEDVIIEDAGAANVGAEDTGDKDAEVKDIVGADDTRADDVATEHVGIENVGTEDIGTEDVATEDGSFDILGSLSTSLNQQAEDDAPPPPSLPTGLPDTATAEPAQTTQLEEVAQPVQPAQPDETGLSGQTVETGETAQTGESAETADTEAQVQAQAPAQESTKEVAEEKPEVEA</sequence>
<feature type="region of interest" description="Disordered" evidence="1">
    <location>
        <begin position="652"/>
        <end position="792"/>
    </location>
</feature>
<gene>
    <name evidence="2" type="ORF">N8I77_010501</name>
</gene>
<protein>
    <recommendedName>
        <fullName evidence="4">Lyr family protein</fullName>
    </recommendedName>
</protein>
<name>A0AAD9SA07_PHOAM</name>
<evidence type="ECO:0000256" key="1">
    <source>
        <dbReference type="SAM" id="MobiDB-lite"/>
    </source>
</evidence>
<feature type="compositionally biased region" description="Low complexity" evidence="1">
    <location>
        <begin position="1"/>
        <end position="13"/>
    </location>
</feature>
<feature type="region of interest" description="Disordered" evidence="1">
    <location>
        <begin position="201"/>
        <end position="397"/>
    </location>
</feature>
<feature type="region of interest" description="Disordered" evidence="1">
    <location>
        <begin position="1"/>
        <end position="118"/>
    </location>
</feature>
<evidence type="ECO:0008006" key="4">
    <source>
        <dbReference type="Google" id="ProtNLM"/>
    </source>
</evidence>
<feature type="compositionally biased region" description="Low complexity" evidence="1">
    <location>
        <begin position="445"/>
        <end position="473"/>
    </location>
</feature>
<feature type="compositionally biased region" description="Basic residues" evidence="1">
    <location>
        <begin position="220"/>
        <end position="244"/>
    </location>
</feature>
<comment type="caution">
    <text evidence="2">The sequence shown here is derived from an EMBL/GenBank/DDBJ whole genome shotgun (WGS) entry which is preliminary data.</text>
</comment>
<feature type="compositionally biased region" description="Acidic residues" evidence="1">
    <location>
        <begin position="673"/>
        <end position="684"/>
    </location>
</feature>
<feature type="compositionally biased region" description="Basic and acidic residues" evidence="1">
    <location>
        <begin position="105"/>
        <end position="115"/>
    </location>
</feature>
<organism evidence="2 3">
    <name type="scientific">Phomopsis amygdali</name>
    <name type="common">Fusicoccum amygdali</name>
    <dbReference type="NCBI Taxonomy" id="1214568"/>
    <lineage>
        <taxon>Eukaryota</taxon>
        <taxon>Fungi</taxon>
        <taxon>Dikarya</taxon>
        <taxon>Ascomycota</taxon>
        <taxon>Pezizomycotina</taxon>
        <taxon>Sordariomycetes</taxon>
        <taxon>Sordariomycetidae</taxon>
        <taxon>Diaporthales</taxon>
        <taxon>Diaporthaceae</taxon>
        <taxon>Diaporthe</taxon>
    </lineage>
</organism>
<feature type="region of interest" description="Disordered" evidence="1">
    <location>
        <begin position="521"/>
        <end position="583"/>
    </location>
</feature>
<feature type="region of interest" description="Disordered" evidence="1">
    <location>
        <begin position="138"/>
        <end position="164"/>
    </location>
</feature>
<dbReference type="AlphaFoldDB" id="A0AAD9SA07"/>